<feature type="transmembrane region" description="Helical" evidence="1">
    <location>
        <begin position="267"/>
        <end position="290"/>
    </location>
</feature>
<organism evidence="3 4">
    <name type="scientific">Conservatibacter flavescens</name>
    <dbReference type="NCBI Taxonomy" id="28161"/>
    <lineage>
        <taxon>Bacteria</taxon>
        <taxon>Pseudomonadati</taxon>
        <taxon>Pseudomonadota</taxon>
        <taxon>Gammaproteobacteria</taxon>
        <taxon>Pasteurellales</taxon>
        <taxon>Pasteurellaceae</taxon>
        <taxon>Conservatibacter</taxon>
    </lineage>
</organism>
<protein>
    <submittedName>
        <fullName evidence="3">Glycosyl transferase</fullName>
    </submittedName>
</protein>
<keyword evidence="3" id="KW-0808">Transferase</keyword>
<evidence type="ECO:0000313" key="3">
    <source>
        <dbReference type="EMBL" id="PJG84404.1"/>
    </source>
</evidence>
<dbReference type="SUPFAM" id="SSF53448">
    <property type="entry name" value="Nucleotide-diphospho-sugar transferases"/>
    <property type="match status" value="1"/>
</dbReference>
<feature type="domain" description="Glycosyltransferase 2-like" evidence="2">
    <location>
        <begin position="10"/>
        <end position="165"/>
    </location>
</feature>
<dbReference type="CDD" id="cd04179">
    <property type="entry name" value="DPM_DPG-synthase_like"/>
    <property type="match status" value="1"/>
</dbReference>
<gene>
    <name evidence="3" type="ORF">CVP05_11660</name>
</gene>
<name>A0A2M8RZW4_9PAST</name>
<dbReference type="InterPro" id="IPR001173">
    <property type="entry name" value="Glyco_trans_2-like"/>
</dbReference>
<dbReference type="Gene3D" id="3.90.550.10">
    <property type="entry name" value="Spore Coat Polysaccharide Biosynthesis Protein SpsA, Chain A"/>
    <property type="match status" value="1"/>
</dbReference>
<comment type="caution">
    <text evidence="3">The sequence shown here is derived from an EMBL/GenBank/DDBJ whole genome shotgun (WGS) entry which is preliminary data.</text>
</comment>
<feature type="transmembrane region" description="Helical" evidence="1">
    <location>
        <begin position="233"/>
        <end position="255"/>
    </location>
</feature>
<dbReference type="Proteomes" id="UP000229329">
    <property type="component" value="Unassembled WGS sequence"/>
</dbReference>
<accession>A0A2M8RZW4</accession>
<dbReference type="GO" id="GO:0016740">
    <property type="term" value="F:transferase activity"/>
    <property type="evidence" value="ECO:0007669"/>
    <property type="project" value="UniProtKB-KW"/>
</dbReference>
<keyword evidence="4" id="KW-1185">Reference proteome</keyword>
<keyword evidence="1" id="KW-0812">Transmembrane</keyword>
<keyword evidence="1" id="KW-0472">Membrane</keyword>
<keyword evidence="1" id="KW-1133">Transmembrane helix</keyword>
<dbReference type="RefSeq" id="WP_100289737.1">
    <property type="nucleotide sequence ID" value="NZ_PHHA01000034.1"/>
</dbReference>
<reference evidence="3 4" key="1">
    <citation type="submission" date="2017-11" db="EMBL/GenBank/DDBJ databases">
        <title>Reclassification of Bisgaard taxon 7 as Conservatibacter flavescens gen. nov., sp. nov.</title>
        <authorList>
            <person name="Christensen H."/>
        </authorList>
    </citation>
    <scope>NUCLEOTIDE SEQUENCE [LARGE SCALE GENOMIC DNA]</scope>
    <source>
        <strain evidence="3 4">7_4</strain>
    </source>
</reference>
<evidence type="ECO:0000259" key="2">
    <source>
        <dbReference type="Pfam" id="PF00535"/>
    </source>
</evidence>
<dbReference type="InterPro" id="IPR050256">
    <property type="entry name" value="Glycosyltransferase_2"/>
</dbReference>
<dbReference type="InterPro" id="IPR029044">
    <property type="entry name" value="Nucleotide-diphossugar_trans"/>
</dbReference>
<dbReference type="Pfam" id="PF00535">
    <property type="entry name" value="Glycos_transf_2"/>
    <property type="match status" value="1"/>
</dbReference>
<proteinExistence type="predicted"/>
<evidence type="ECO:0000313" key="4">
    <source>
        <dbReference type="Proteomes" id="UP000229329"/>
    </source>
</evidence>
<evidence type="ECO:0000256" key="1">
    <source>
        <dbReference type="SAM" id="Phobius"/>
    </source>
</evidence>
<dbReference type="PANTHER" id="PTHR48090:SF7">
    <property type="entry name" value="RFBJ PROTEIN"/>
    <property type="match status" value="1"/>
</dbReference>
<sequence>MKYRDKKVALIVPCYNEEVTIYNVVTSFKQVMPEIEAYVFDNNSKDNTVTEAIRSGAKVISVKHKGKGNVVRRMFADVDADIYVMVDGDNTYEAEAVHKLVDKLIDENLDMVVGCREVDPEIAKLAYRPGHQFGNKMLTGSVSQIFGGEFTDMLSGYRAFSRRYAKSFPALAQGFETETELTVHALELRMPYGEVMTKYIDRPEGSESKLSTYKDGIRILYTIIKLFMREKPLAFFSLIGGLCALFSILLGIPLFSEYFATGLVPRLPTAILSSALMMIAIFSIFTGLILDSTTITRHEIKRLSYLNIKDNE</sequence>
<dbReference type="PANTHER" id="PTHR48090">
    <property type="entry name" value="UNDECAPRENYL-PHOSPHATE 4-DEOXY-4-FORMAMIDO-L-ARABINOSE TRANSFERASE-RELATED"/>
    <property type="match status" value="1"/>
</dbReference>
<dbReference type="OrthoDB" id="276604at2"/>
<dbReference type="EMBL" id="PHHA01000034">
    <property type="protein sequence ID" value="PJG84404.1"/>
    <property type="molecule type" value="Genomic_DNA"/>
</dbReference>
<dbReference type="AlphaFoldDB" id="A0A2M8RZW4"/>